<dbReference type="Pfam" id="PF01425">
    <property type="entry name" value="Amidase"/>
    <property type="match status" value="1"/>
</dbReference>
<dbReference type="Gene3D" id="3.90.1300.10">
    <property type="entry name" value="Amidase signature (AS) domain"/>
    <property type="match status" value="1"/>
</dbReference>
<dbReference type="NCBIfam" id="NF006043">
    <property type="entry name" value="PRK08186.1"/>
    <property type="match status" value="1"/>
</dbReference>
<dbReference type="InterPro" id="IPR000120">
    <property type="entry name" value="Amidase"/>
</dbReference>
<keyword evidence="4" id="KW-1185">Reference proteome</keyword>
<dbReference type="OrthoDB" id="9811471at2"/>
<feature type="domain" description="Allophanate hydrolase C-terminal" evidence="2">
    <location>
        <begin position="476"/>
        <end position="598"/>
    </location>
</feature>
<dbReference type="Proteomes" id="UP000037939">
    <property type="component" value="Unassembled WGS sequence"/>
</dbReference>
<dbReference type="SUPFAM" id="SSF75304">
    <property type="entry name" value="Amidase signature (AS) enzymes"/>
    <property type="match status" value="1"/>
</dbReference>
<evidence type="ECO:0000259" key="1">
    <source>
        <dbReference type="Pfam" id="PF01425"/>
    </source>
</evidence>
<dbReference type="AlphaFoldDB" id="A0A0N0GLQ7"/>
<dbReference type="InterPro" id="IPR014085">
    <property type="entry name" value="Allophanate_hydrolase"/>
</dbReference>
<dbReference type="InterPro" id="IPR023631">
    <property type="entry name" value="Amidase_dom"/>
</dbReference>
<accession>A0A0N0GLQ7</accession>
<proteinExistence type="predicted"/>
<dbReference type="NCBIfam" id="TIGR02713">
    <property type="entry name" value="allophanate_hyd"/>
    <property type="match status" value="1"/>
</dbReference>
<protein>
    <submittedName>
        <fullName evidence="3">Allophanate hydrolase</fullName>
        <ecNumber evidence="3">3.5.1.54</ecNumber>
    </submittedName>
</protein>
<dbReference type="EC" id="3.5.1.54" evidence="3"/>
<dbReference type="InterPro" id="IPR036928">
    <property type="entry name" value="AS_sf"/>
</dbReference>
<dbReference type="PANTHER" id="PTHR11895">
    <property type="entry name" value="TRANSAMIDASE"/>
    <property type="match status" value="1"/>
</dbReference>
<comment type="caution">
    <text evidence="3">The sequence shown here is derived from an EMBL/GenBank/DDBJ whole genome shotgun (WGS) entry which is preliminary data.</text>
</comment>
<evidence type="ECO:0000313" key="3">
    <source>
        <dbReference type="EMBL" id="KPC50130.1"/>
    </source>
</evidence>
<dbReference type="PANTHER" id="PTHR11895:SF169">
    <property type="entry name" value="GLUTAMYL-TRNA(GLN) AMIDOTRANSFERASE"/>
    <property type="match status" value="1"/>
</dbReference>
<dbReference type="STRING" id="857265.WG78_18725"/>
<evidence type="ECO:0000313" key="4">
    <source>
        <dbReference type="Proteomes" id="UP000037939"/>
    </source>
</evidence>
<dbReference type="PATRIC" id="fig|857265.3.peg.3830"/>
<dbReference type="GO" id="GO:0004039">
    <property type="term" value="F:allophanate hydrolase activity"/>
    <property type="evidence" value="ECO:0007669"/>
    <property type="project" value="UniProtKB-EC"/>
</dbReference>
<keyword evidence="3" id="KW-0378">Hydrolase</keyword>
<organism evidence="3 4">
    <name type="scientific">Amantichitinum ursilacus</name>
    <dbReference type="NCBI Taxonomy" id="857265"/>
    <lineage>
        <taxon>Bacteria</taxon>
        <taxon>Pseudomonadati</taxon>
        <taxon>Pseudomonadota</taxon>
        <taxon>Betaproteobacteria</taxon>
        <taxon>Neisseriales</taxon>
        <taxon>Chitinibacteraceae</taxon>
        <taxon>Amantichitinum</taxon>
    </lineage>
</organism>
<name>A0A0N0GLQ7_9NEIS</name>
<reference evidence="3 4" key="1">
    <citation type="submission" date="2015-07" db="EMBL/GenBank/DDBJ databases">
        <title>Draft genome sequence of the Amantichitinum ursilacus IGB-41, a new chitin-degrading bacterium.</title>
        <authorList>
            <person name="Kirstahler P."/>
            <person name="Guenther M."/>
            <person name="Grumaz C."/>
            <person name="Rupp S."/>
            <person name="Zibek S."/>
            <person name="Sohn K."/>
        </authorList>
    </citation>
    <scope>NUCLEOTIDE SEQUENCE [LARGE SCALE GENOMIC DNA]</scope>
    <source>
        <strain evidence="3 4">IGB-41</strain>
    </source>
</reference>
<dbReference type="EMBL" id="LAQT01000032">
    <property type="protein sequence ID" value="KPC50130.1"/>
    <property type="molecule type" value="Genomic_DNA"/>
</dbReference>
<dbReference type="InterPro" id="IPR053844">
    <property type="entry name" value="AH_C"/>
</dbReference>
<feature type="domain" description="Amidase" evidence="1">
    <location>
        <begin position="33"/>
        <end position="441"/>
    </location>
</feature>
<dbReference type="Gene3D" id="1.20.58.1700">
    <property type="match status" value="1"/>
</dbReference>
<dbReference type="RefSeq" id="WP_053939333.1">
    <property type="nucleotide sequence ID" value="NZ_LAQT01000032.1"/>
</dbReference>
<sequence>MSATVLPQSGWTLEEWQAAYRNGLTVDTALRHVLARCSASDVAWISLATPEQIAIQLHQLQVRLAAVGGDRSQLPLYGIPFAVKDNIDVAGFSSTAACPEFAFEPKKHATVIQQLTDAGAIVLGKTNLDQFATGLNGTRSPYGPVPNVFNPRYISGGSSSGSASVVARGLVPFALGTDTAGSGRVPAGFNNIVGLKPTKGWLSNTGVLPACRTQDCVSVFALTVDDAQAVAHVAGGFDATDAYSRVPNAVTRAMPSKPRFAIPDTLEWFGDQESARLFAAAIEHLHEAGVKVETVPFAPFLELAALLYKGAFVAERLVATADLLARNPAAINPVVRGILEGANQYSALDAFKAEYRRAELTRVIHQTLAGFDGLVVPTAPSIYTIESMLADPVVLNANLGTYTNFANFSDLCALSLPSGFRGDGLPFGITVLAPAWQDDALAEFGRGWQQRAALPLGASGRCLPALAPAPARADCIRVAVVGAHLTGMPLNHQLLERNATLAARTFTAPEYNLYALANTTPPKPGLVRSANGAAIEIELWDMPISQFGSFVGLVQAPLGIGTLTIADGSQVKGFICEPWAIADATDITRFGGWRAYLASLKPHE</sequence>
<dbReference type="Gene3D" id="3.10.490.10">
    <property type="entry name" value="Gamma-glutamyl cyclotransferase-like"/>
    <property type="match status" value="1"/>
</dbReference>
<gene>
    <name evidence="3" type="primary">atzF_2</name>
    <name evidence="3" type="ORF">WG78_18725</name>
</gene>
<dbReference type="Pfam" id="PF21986">
    <property type="entry name" value="AH_C"/>
    <property type="match status" value="1"/>
</dbReference>
<evidence type="ECO:0000259" key="2">
    <source>
        <dbReference type="Pfam" id="PF21986"/>
    </source>
</evidence>